<dbReference type="FunFam" id="3.40.50.10490:FF:000030">
    <property type="entry name" value="30S ribosomal protein S2"/>
    <property type="match status" value="1"/>
</dbReference>
<dbReference type="Gene3D" id="3.40.50.10490">
    <property type="entry name" value="Glucose-6-phosphate isomerase like protein, domain 1"/>
    <property type="match status" value="1"/>
</dbReference>
<dbReference type="InterPro" id="IPR023591">
    <property type="entry name" value="Ribosomal_uS2_flav_dom_sf"/>
</dbReference>
<evidence type="ECO:0000256" key="5">
    <source>
        <dbReference type="RuleBase" id="RU003631"/>
    </source>
</evidence>
<evidence type="ECO:0000313" key="6">
    <source>
        <dbReference type="EMBL" id="AFP65523.1"/>
    </source>
</evidence>
<dbReference type="AlphaFoldDB" id="J7G8B3"/>
<evidence type="ECO:0000256" key="1">
    <source>
        <dbReference type="ARBA" id="ARBA00006242"/>
    </source>
</evidence>
<dbReference type="InterPro" id="IPR001865">
    <property type="entry name" value="Ribosomal_uS2"/>
</dbReference>
<dbReference type="PRINTS" id="PR00395">
    <property type="entry name" value="RIBOSOMALS2"/>
</dbReference>
<dbReference type="InterPro" id="IPR005707">
    <property type="entry name" value="Ribosomal_uS2_euk/arc"/>
</dbReference>
<dbReference type="PANTHER" id="PTHR11489">
    <property type="entry name" value="40S RIBOSOMAL PROTEIN SA"/>
    <property type="match status" value="1"/>
</dbReference>
<keyword evidence="2 5" id="KW-0689">Ribosomal protein</keyword>
<keyword evidence="6" id="KW-0542">Nucleomorph</keyword>
<dbReference type="Pfam" id="PF00318">
    <property type="entry name" value="Ribosomal_S2"/>
    <property type="match status" value="2"/>
</dbReference>
<dbReference type="InterPro" id="IPR018130">
    <property type="entry name" value="Ribosomal_uS2_CS"/>
</dbReference>
<dbReference type="GO" id="GO:0003735">
    <property type="term" value="F:structural constituent of ribosome"/>
    <property type="evidence" value="ECO:0007669"/>
    <property type="project" value="InterPro"/>
</dbReference>
<name>J7G8B3_9CRYP</name>
<dbReference type="GO" id="GO:0015935">
    <property type="term" value="C:small ribosomal subunit"/>
    <property type="evidence" value="ECO:0007669"/>
    <property type="project" value="InterPro"/>
</dbReference>
<evidence type="ECO:0000256" key="3">
    <source>
        <dbReference type="ARBA" id="ARBA00023274"/>
    </source>
</evidence>
<dbReference type="SUPFAM" id="SSF52313">
    <property type="entry name" value="Ribosomal protein S2"/>
    <property type="match status" value="1"/>
</dbReference>
<dbReference type="GO" id="GO:0006412">
    <property type="term" value="P:translation"/>
    <property type="evidence" value="ECO:0007669"/>
    <property type="project" value="InterPro"/>
</dbReference>
<dbReference type="CDD" id="cd01425">
    <property type="entry name" value="RPS2"/>
    <property type="match status" value="1"/>
</dbReference>
<evidence type="ECO:0000256" key="4">
    <source>
        <dbReference type="ARBA" id="ARBA00035256"/>
    </source>
</evidence>
<dbReference type="Proteomes" id="UP000243348">
    <property type="component" value="Nucleomorph 2"/>
</dbReference>
<dbReference type="PROSITE" id="PS00962">
    <property type="entry name" value="RIBOSOMAL_S2_1"/>
    <property type="match status" value="1"/>
</dbReference>
<dbReference type="PROSITE" id="PS00963">
    <property type="entry name" value="RIBOSOMAL_S2_2"/>
    <property type="match status" value="1"/>
</dbReference>
<reference evidence="6 7" key="1">
    <citation type="journal article" date="2012" name="Genome Biol. Evol.">
        <title>Nucleomorph genome sequence of the cryptophyte alga Chroomonas mesostigmatica CCMP1168 reveals lineage-specific gene loss and genome complexity.</title>
        <authorList>
            <person name="Moore C.E."/>
            <person name="Curtis B."/>
            <person name="Mills T."/>
            <person name="Tanifuji G."/>
            <person name="Archibald J.M."/>
        </authorList>
    </citation>
    <scope>NUCLEOTIDE SEQUENCE [LARGE SCALE GENOMIC DNA]</scope>
    <source>
        <strain evidence="6 7">CCMP1168</strain>
    </source>
</reference>
<sequence>MCVPALKIPIDVKKLLICNVHLGKKTCENLMKIYIWKRRKDGLFIINISKTMKKIALAARVISSIKNPSEILAISTQTIGQRAVIKFSQFVGCQIMVGRWTPGRLTNQSCKKFLEPQLIILSDPSIDSQPLNESSYVNIPTIAFCNTQTSLKFVDVAIPGNTSDKHAVAILWWLLAREILRIKGAISKIEEWEIPVDLFIARNQDQEEE</sequence>
<evidence type="ECO:0000313" key="7">
    <source>
        <dbReference type="Proteomes" id="UP000243348"/>
    </source>
</evidence>
<proteinExistence type="inferred from homology"/>
<dbReference type="EMBL" id="CP003681">
    <property type="protein sequence ID" value="AFP65523.1"/>
    <property type="molecule type" value="Genomic_DNA"/>
</dbReference>
<evidence type="ECO:0000256" key="2">
    <source>
        <dbReference type="ARBA" id="ARBA00022980"/>
    </source>
</evidence>
<comment type="similarity">
    <text evidence="1 5">Belongs to the universal ribosomal protein uS2 family.</text>
</comment>
<organism evidence="6 7">
    <name type="scientific">Chroomonas mesostigmatica CCMP1168</name>
    <dbReference type="NCBI Taxonomy" id="1195612"/>
    <lineage>
        <taxon>Eukaryota</taxon>
        <taxon>Cryptophyceae</taxon>
        <taxon>Pyrenomonadales</taxon>
        <taxon>Chroomonadaceae</taxon>
        <taxon>Chroomonas</taxon>
    </lineage>
</organism>
<geneLocation type="nucleomorph" evidence="6"/>
<accession>J7G8B3</accession>
<protein>
    <recommendedName>
        <fullName evidence="4">Small ribosomal subunit protein uS2</fullName>
    </recommendedName>
</protein>
<gene>
    <name evidence="6" type="primary">rsp4</name>
    <name evidence="6" type="ORF">CMESO_356</name>
</gene>
<keyword evidence="3 5" id="KW-0687">Ribonucleoprotein</keyword>
<dbReference type="NCBIfam" id="TIGR01012">
    <property type="entry name" value="uS2_euk_arch"/>
    <property type="match status" value="1"/>
</dbReference>